<evidence type="ECO:0000313" key="4">
    <source>
        <dbReference type="Proteomes" id="UP000316213"/>
    </source>
</evidence>
<keyword evidence="4" id="KW-1185">Reference proteome</keyword>
<name>A0A5C6A4Q3_9BACT</name>
<feature type="chain" id="PRO_5022759782" description="DUF5666 domain-containing protein" evidence="2">
    <location>
        <begin position="30"/>
        <end position="272"/>
    </location>
</feature>
<feature type="region of interest" description="Disordered" evidence="1">
    <location>
        <begin position="237"/>
        <end position="272"/>
    </location>
</feature>
<dbReference type="EMBL" id="SJPM01000008">
    <property type="protein sequence ID" value="TWT94350.1"/>
    <property type="molecule type" value="Genomic_DNA"/>
</dbReference>
<evidence type="ECO:0000256" key="2">
    <source>
        <dbReference type="SAM" id="SignalP"/>
    </source>
</evidence>
<evidence type="ECO:0008006" key="5">
    <source>
        <dbReference type="Google" id="ProtNLM"/>
    </source>
</evidence>
<comment type="caution">
    <text evidence="3">The sequence shown here is derived from an EMBL/GenBank/DDBJ whole genome shotgun (WGS) entry which is preliminary data.</text>
</comment>
<feature type="signal peptide" evidence="2">
    <location>
        <begin position="1"/>
        <end position="29"/>
    </location>
</feature>
<dbReference type="OrthoDB" id="263893at2"/>
<sequence precursor="true">MPLTRIVRFLLVTALAVVAGAAAESPLLAQAYPAGGFGGGANPNAPANEVTEFKGKLNGVRGNILTVTREDDVECFVMFPDELNALEFVAPALPAYLRRGMPVRFTTTLGPTGMPLTPVDKIEIIAPVNMSLIANSQKMRFTPGVNSADRHAKPNQGPMTGKVYVIGSLMMLGPNGELAVQAGKVPVQTMVAPDAKVEIRANSLALAQPGDLVTVTGFYQPPDDTKVKAERIVVTTDRVFGETPPKPERKSRKKSKEDAVEPEPAPEATSSE</sequence>
<protein>
    <recommendedName>
        <fullName evidence="5">DUF5666 domain-containing protein</fullName>
    </recommendedName>
</protein>
<evidence type="ECO:0000313" key="3">
    <source>
        <dbReference type="EMBL" id="TWT94350.1"/>
    </source>
</evidence>
<proteinExistence type="predicted"/>
<dbReference type="RefSeq" id="WP_146579251.1">
    <property type="nucleotide sequence ID" value="NZ_SJPM01000008.1"/>
</dbReference>
<accession>A0A5C6A4Q3</accession>
<gene>
    <name evidence="3" type="ORF">Pla100_39620</name>
</gene>
<reference evidence="3 4" key="1">
    <citation type="submission" date="2019-02" db="EMBL/GenBank/DDBJ databases">
        <title>Deep-cultivation of Planctomycetes and their phenomic and genomic characterization uncovers novel biology.</title>
        <authorList>
            <person name="Wiegand S."/>
            <person name="Jogler M."/>
            <person name="Boedeker C."/>
            <person name="Pinto D."/>
            <person name="Vollmers J."/>
            <person name="Rivas-Marin E."/>
            <person name="Kohn T."/>
            <person name="Peeters S.H."/>
            <person name="Heuer A."/>
            <person name="Rast P."/>
            <person name="Oberbeckmann S."/>
            <person name="Bunk B."/>
            <person name="Jeske O."/>
            <person name="Meyerdierks A."/>
            <person name="Storesund J.E."/>
            <person name="Kallscheuer N."/>
            <person name="Luecker S."/>
            <person name="Lage O.M."/>
            <person name="Pohl T."/>
            <person name="Merkel B.J."/>
            <person name="Hornburger P."/>
            <person name="Mueller R.-W."/>
            <person name="Bruemmer F."/>
            <person name="Labrenz M."/>
            <person name="Spormann A.M."/>
            <person name="Op Den Camp H."/>
            <person name="Overmann J."/>
            <person name="Amann R."/>
            <person name="Jetten M.S.M."/>
            <person name="Mascher T."/>
            <person name="Medema M.H."/>
            <person name="Devos D.P."/>
            <person name="Kaster A.-K."/>
            <person name="Ovreas L."/>
            <person name="Rohde M."/>
            <person name="Galperin M.Y."/>
            <person name="Jogler C."/>
        </authorList>
    </citation>
    <scope>NUCLEOTIDE SEQUENCE [LARGE SCALE GENOMIC DNA]</scope>
    <source>
        <strain evidence="3 4">Pla100</strain>
    </source>
</reference>
<evidence type="ECO:0000256" key="1">
    <source>
        <dbReference type="SAM" id="MobiDB-lite"/>
    </source>
</evidence>
<keyword evidence="2" id="KW-0732">Signal</keyword>
<organism evidence="3 4">
    <name type="scientific">Neorhodopirellula pilleata</name>
    <dbReference type="NCBI Taxonomy" id="2714738"/>
    <lineage>
        <taxon>Bacteria</taxon>
        <taxon>Pseudomonadati</taxon>
        <taxon>Planctomycetota</taxon>
        <taxon>Planctomycetia</taxon>
        <taxon>Pirellulales</taxon>
        <taxon>Pirellulaceae</taxon>
        <taxon>Neorhodopirellula</taxon>
    </lineage>
</organism>
<dbReference type="Proteomes" id="UP000316213">
    <property type="component" value="Unassembled WGS sequence"/>
</dbReference>
<dbReference type="AlphaFoldDB" id="A0A5C6A4Q3"/>